<dbReference type="PANTHER" id="PTHR33734:SF35">
    <property type="entry name" value="LYSM DOMAIN-CONTAINING GPI-ANCHORED PROTEIN 1"/>
    <property type="match status" value="1"/>
</dbReference>
<evidence type="ECO:0000313" key="5">
    <source>
        <dbReference type="Proteomes" id="UP000825935"/>
    </source>
</evidence>
<dbReference type="OMA" id="VNDMANA"/>
<dbReference type="EMBL" id="CM035426">
    <property type="protein sequence ID" value="KAH7314423.1"/>
    <property type="molecule type" value="Genomic_DNA"/>
</dbReference>
<dbReference type="AlphaFoldDB" id="A0A8T2S9Y8"/>
<dbReference type="SUPFAM" id="SSF54106">
    <property type="entry name" value="LysM domain"/>
    <property type="match status" value="2"/>
</dbReference>
<dbReference type="PANTHER" id="PTHR33734">
    <property type="entry name" value="LYSM DOMAIN-CONTAINING GPI-ANCHORED PROTEIN 2"/>
    <property type="match status" value="1"/>
</dbReference>
<gene>
    <name evidence="4" type="ORF">KP509_21G002800</name>
</gene>
<protein>
    <recommendedName>
        <fullName evidence="3">LysM domain-containing protein</fullName>
    </recommendedName>
</protein>
<dbReference type="SMART" id="SM00257">
    <property type="entry name" value="LysM"/>
    <property type="match status" value="2"/>
</dbReference>
<evidence type="ECO:0000259" key="3">
    <source>
        <dbReference type="PROSITE" id="PS51782"/>
    </source>
</evidence>
<dbReference type="InterPro" id="IPR018392">
    <property type="entry name" value="LysM"/>
</dbReference>
<dbReference type="Pfam" id="PF01476">
    <property type="entry name" value="LysM"/>
    <property type="match status" value="2"/>
</dbReference>
<feature type="domain" description="LysM" evidence="3">
    <location>
        <begin position="187"/>
        <end position="231"/>
    </location>
</feature>
<keyword evidence="2" id="KW-0732">Signal</keyword>
<reference evidence="4" key="1">
    <citation type="submission" date="2021-08" db="EMBL/GenBank/DDBJ databases">
        <title>WGS assembly of Ceratopteris richardii.</title>
        <authorList>
            <person name="Marchant D.B."/>
            <person name="Chen G."/>
            <person name="Jenkins J."/>
            <person name="Shu S."/>
            <person name="Leebens-Mack J."/>
            <person name="Grimwood J."/>
            <person name="Schmutz J."/>
            <person name="Soltis P."/>
            <person name="Soltis D."/>
            <person name="Chen Z.-H."/>
        </authorList>
    </citation>
    <scope>NUCLEOTIDE SEQUENCE</scope>
    <source>
        <strain evidence="4">Whitten #5841</strain>
        <tissue evidence="4">Leaf</tissue>
    </source>
</reference>
<dbReference type="PROSITE" id="PS51782">
    <property type="entry name" value="LYSM"/>
    <property type="match status" value="2"/>
</dbReference>
<dbReference type="InterPro" id="IPR036779">
    <property type="entry name" value="LysM_dom_sf"/>
</dbReference>
<feature type="region of interest" description="Disordered" evidence="1">
    <location>
        <begin position="348"/>
        <end position="388"/>
    </location>
</feature>
<accession>A0A8T2S9Y8</accession>
<comment type="caution">
    <text evidence="4">The sequence shown here is derived from an EMBL/GenBank/DDBJ whole genome shotgun (WGS) entry which is preliminary data.</text>
</comment>
<evidence type="ECO:0000256" key="1">
    <source>
        <dbReference type="SAM" id="MobiDB-lite"/>
    </source>
</evidence>
<feature type="signal peptide" evidence="2">
    <location>
        <begin position="1"/>
        <end position="38"/>
    </location>
</feature>
<dbReference type="Proteomes" id="UP000825935">
    <property type="component" value="Chromosome 21"/>
</dbReference>
<feature type="compositionally biased region" description="Pro residues" evidence="1">
    <location>
        <begin position="359"/>
        <end position="384"/>
    </location>
</feature>
<feature type="domain" description="LysM" evidence="3">
    <location>
        <begin position="126"/>
        <end position="172"/>
    </location>
</feature>
<dbReference type="CDD" id="cd00118">
    <property type="entry name" value="LysM"/>
    <property type="match status" value="2"/>
</dbReference>
<evidence type="ECO:0000256" key="2">
    <source>
        <dbReference type="SAM" id="SignalP"/>
    </source>
</evidence>
<feature type="chain" id="PRO_5035888262" description="LysM domain-containing protein" evidence="2">
    <location>
        <begin position="39"/>
        <end position="412"/>
    </location>
</feature>
<organism evidence="4 5">
    <name type="scientific">Ceratopteris richardii</name>
    <name type="common">Triangle waterfern</name>
    <dbReference type="NCBI Taxonomy" id="49495"/>
    <lineage>
        <taxon>Eukaryota</taxon>
        <taxon>Viridiplantae</taxon>
        <taxon>Streptophyta</taxon>
        <taxon>Embryophyta</taxon>
        <taxon>Tracheophyta</taxon>
        <taxon>Polypodiopsida</taxon>
        <taxon>Polypodiidae</taxon>
        <taxon>Polypodiales</taxon>
        <taxon>Pteridineae</taxon>
        <taxon>Pteridaceae</taxon>
        <taxon>Parkerioideae</taxon>
        <taxon>Ceratopteris</taxon>
    </lineage>
</organism>
<dbReference type="Gene3D" id="3.10.350.10">
    <property type="entry name" value="LysM domain"/>
    <property type="match status" value="2"/>
</dbReference>
<sequence>MGSSSQKGCGFGSPWALLYCWAVLLVTVMLRMPTYVEGEAVAPQQCNAKTSRPCPTMVGYEAPVTFDLSVIANLFSLNTSQLLGPNDIDPSLGNHSGLLLPASSGRPYLIPELCGCLGGQRVVTSVNYTIVEGDTLSAIAARYLNLVTYQKIANVSGISNPDLIYPGQELLIPIPCSCLNQSGSLSLSYQINTGDNFTGIAQLYNVSVTQLEDLNAPAKDSDLQAEDVLFVPLRVCTANFSNNALDQNMTVVEGAYELTAGGCVQCNCHNGTLHCIPASFAGTKCPNMTCQNSGLLLGERNSTKGSGGCAVQSCVYKGFTSTSRILSSLETEEDSSCPAAPPPEAYYKPPADLSLSPVGSPPETPSITSNPPPDTGSTSSPPPGSGTASLSSIQAMLSALWWCYLLVILLVR</sequence>
<dbReference type="OrthoDB" id="2107166at2759"/>
<name>A0A8T2S9Y8_CERRI</name>
<proteinExistence type="predicted"/>
<evidence type="ECO:0000313" key="4">
    <source>
        <dbReference type="EMBL" id="KAH7314423.1"/>
    </source>
</evidence>
<keyword evidence="5" id="KW-1185">Reference proteome</keyword>